<protein>
    <submittedName>
        <fullName evidence="8">(African queen) hypothetical protein</fullName>
    </submittedName>
</protein>
<evidence type="ECO:0000313" key="8">
    <source>
        <dbReference type="EMBL" id="CAG9580140.1"/>
    </source>
</evidence>
<dbReference type="SUPFAM" id="SSF103473">
    <property type="entry name" value="MFS general substrate transporter"/>
    <property type="match status" value="2"/>
</dbReference>
<dbReference type="EMBL" id="CAKASE010000079">
    <property type="protein sequence ID" value="CAG9580140.1"/>
    <property type="molecule type" value="Genomic_DNA"/>
</dbReference>
<evidence type="ECO:0000259" key="7">
    <source>
        <dbReference type="PROSITE" id="PS50850"/>
    </source>
</evidence>
<feature type="transmembrane region" description="Helical" evidence="6">
    <location>
        <begin position="430"/>
        <end position="449"/>
    </location>
</feature>
<dbReference type="InterPro" id="IPR020846">
    <property type="entry name" value="MFS_dom"/>
</dbReference>
<feature type="domain" description="Major facilitator superfamily (MFS) profile" evidence="7">
    <location>
        <begin position="1"/>
        <end position="454"/>
    </location>
</feature>
<evidence type="ECO:0000256" key="1">
    <source>
        <dbReference type="ARBA" id="ARBA00004141"/>
    </source>
</evidence>
<name>A0A8J2W9D7_9NEOP</name>
<feature type="transmembrane region" description="Helical" evidence="6">
    <location>
        <begin position="75"/>
        <end position="96"/>
    </location>
</feature>
<evidence type="ECO:0000256" key="3">
    <source>
        <dbReference type="ARBA" id="ARBA00022692"/>
    </source>
</evidence>
<evidence type="ECO:0000256" key="5">
    <source>
        <dbReference type="ARBA" id="ARBA00023136"/>
    </source>
</evidence>
<feature type="transmembrane region" description="Helical" evidence="6">
    <location>
        <begin position="368"/>
        <end position="390"/>
    </location>
</feature>
<dbReference type="GO" id="GO:0016020">
    <property type="term" value="C:membrane"/>
    <property type="evidence" value="ECO:0007669"/>
    <property type="project" value="UniProtKB-SubCell"/>
</dbReference>
<evidence type="ECO:0000256" key="4">
    <source>
        <dbReference type="ARBA" id="ARBA00022989"/>
    </source>
</evidence>
<keyword evidence="5 6" id="KW-0472">Membrane</keyword>
<feature type="transmembrane region" description="Helical" evidence="6">
    <location>
        <begin position="312"/>
        <end position="333"/>
    </location>
</feature>
<keyword evidence="9" id="KW-1185">Reference proteome</keyword>
<comment type="caution">
    <text evidence="8">The sequence shown here is derived from an EMBL/GenBank/DDBJ whole genome shotgun (WGS) entry which is preliminary data.</text>
</comment>
<dbReference type="Pfam" id="PF07690">
    <property type="entry name" value="MFS_1"/>
    <property type="match status" value="1"/>
</dbReference>
<keyword evidence="3 6" id="KW-0812">Transmembrane</keyword>
<dbReference type="Proteomes" id="UP000789524">
    <property type="component" value="Unassembled WGS sequence"/>
</dbReference>
<evidence type="ECO:0000256" key="2">
    <source>
        <dbReference type="ARBA" id="ARBA00022448"/>
    </source>
</evidence>
<sequence length="459" mass="49900">MKPEKEELDVNKNMQNKYMDVDLERALDLSGVILTAPVWGRAADALGRKPVLLFSTAVSGTLALVAAFMPNLIGFALFKFASSLFLSCPSSLGFAYAGELMPRHKRDLAVMICNALSMLTSTFCPLLAWGILSYNWDNSPIPLRPWRVLTIVYAVPVILAAIWVTQAKESPKFLMAKGKHEEALEVLKHIYAFNTGLDKENFCVKSLKICSDDTLEQNSDSPTSKEDSSSLLRPPHLKWLVLIGFLMFGLFSLNKSVIHDVSEYFICLRLNGLFLFVPDTLNKAVLSDKPRTVCELINQPQNQTSSACSDTISYGTFQVTVICSLVYGTLVMLVSLSSVSKRSQLIIMYSLVGVTCIISALTTNKLLAGISMSALQITALGIGPLTAYAVEMFPTTLRGTAVGAVLMFGRVGSVVGANLAGVFLAGSCTATFYGFSGLLFLCAFLSALLQREQTANQVT</sequence>
<feature type="transmembrane region" description="Helical" evidence="6">
    <location>
        <begin position="402"/>
        <end position="424"/>
    </location>
</feature>
<dbReference type="PANTHER" id="PTHR23511">
    <property type="entry name" value="SYNAPTIC VESICLE GLYCOPROTEIN 2"/>
    <property type="match status" value="1"/>
</dbReference>
<dbReference type="PROSITE" id="PS50850">
    <property type="entry name" value="MFS"/>
    <property type="match status" value="1"/>
</dbReference>
<feature type="transmembrane region" description="Helical" evidence="6">
    <location>
        <begin position="237"/>
        <end position="254"/>
    </location>
</feature>
<dbReference type="InterPro" id="IPR011701">
    <property type="entry name" value="MFS"/>
</dbReference>
<dbReference type="GO" id="GO:0022857">
    <property type="term" value="F:transmembrane transporter activity"/>
    <property type="evidence" value="ECO:0007669"/>
    <property type="project" value="InterPro"/>
</dbReference>
<dbReference type="AlphaFoldDB" id="A0A8J2W9D7"/>
<gene>
    <name evidence="8" type="ORF">DCHRY22_LOCUS13546</name>
</gene>
<dbReference type="OrthoDB" id="433512at2759"/>
<comment type="subcellular location">
    <subcellularLocation>
        <location evidence="1">Membrane</location>
        <topology evidence="1">Multi-pass membrane protein</topology>
    </subcellularLocation>
</comment>
<evidence type="ECO:0000313" key="9">
    <source>
        <dbReference type="Proteomes" id="UP000789524"/>
    </source>
</evidence>
<feature type="transmembrane region" description="Helical" evidence="6">
    <location>
        <begin position="108"/>
        <end position="134"/>
    </location>
</feature>
<keyword evidence="4 6" id="KW-1133">Transmembrane helix</keyword>
<dbReference type="InterPro" id="IPR036259">
    <property type="entry name" value="MFS_trans_sf"/>
</dbReference>
<proteinExistence type="predicted"/>
<dbReference type="Gene3D" id="1.20.1250.20">
    <property type="entry name" value="MFS general substrate transporter like domains"/>
    <property type="match status" value="1"/>
</dbReference>
<evidence type="ECO:0000256" key="6">
    <source>
        <dbReference type="SAM" id="Phobius"/>
    </source>
</evidence>
<feature type="transmembrane region" description="Helical" evidence="6">
    <location>
        <begin position="51"/>
        <end position="69"/>
    </location>
</feature>
<feature type="transmembrane region" description="Helical" evidence="6">
    <location>
        <begin position="345"/>
        <end position="362"/>
    </location>
</feature>
<reference evidence="8" key="1">
    <citation type="submission" date="2021-09" db="EMBL/GenBank/DDBJ databases">
        <authorList>
            <person name="Martin H S."/>
        </authorList>
    </citation>
    <scope>NUCLEOTIDE SEQUENCE</scope>
</reference>
<accession>A0A8J2W9D7</accession>
<keyword evidence="2" id="KW-0813">Transport</keyword>
<organism evidence="8 9">
    <name type="scientific">Danaus chrysippus</name>
    <name type="common">African queen</name>
    <dbReference type="NCBI Taxonomy" id="151541"/>
    <lineage>
        <taxon>Eukaryota</taxon>
        <taxon>Metazoa</taxon>
        <taxon>Ecdysozoa</taxon>
        <taxon>Arthropoda</taxon>
        <taxon>Hexapoda</taxon>
        <taxon>Insecta</taxon>
        <taxon>Pterygota</taxon>
        <taxon>Neoptera</taxon>
        <taxon>Endopterygota</taxon>
        <taxon>Lepidoptera</taxon>
        <taxon>Glossata</taxon>
        <taxon>Ditrysia</taxon>
        <taxon>Papilionoidea</taxon>
        <taxon>Nymphalidae</taxon>
        <taxon>Danainae</taxon>
        <taxon>Danaini</taxon>
        <taxon>Danaina</taxon>
        <taxon>Danaus</taxon>
        <taxon>Anosia</taxon>
    </lineage>
</organism>
<feature type="transmembrane region" description="Helical" evidence="6">
    <location>
        <begin position="146"/>
        <end position="165"/>
    </location>
</feature>
<dbReference type="PANTHER" id="PTHR23511:SF35">
    <property type="entry name" value="MAJOR FACILITATOR SUPERFAMILY (MFS) PROFILE DOMAIN-CONTAINING PROTEIN"/>
    <property type="match status" value="1"/>
</dbReference>